<feature type="region of interest" description="Disordered" evidence="2">
    <location>
        <begin position="432"/>
        <end position="482"/>
    </location>
</feature>
<proteinExistence type="predicted"/>
<keyword evidence="1" id="KW-0175">Coiled coil</keyword>
<evidence type="ECO:0000256" key="1">
    <source>
        <dbReference type="SAM" id="Coils"/>
    </source>
</evidence>
<dbReference type="EMBL" id="CYKH01001642">
    <property type="protein sequence ID" value="CUG88434.1"/>
    <property type="molecule type" value="Genomic_DNA"/>
</dbReference>
<sequence>MGSIPKLFIELSELDRTARDHIEGACRWWCDDEQLHSSETLARLTSLWGNIGAELEAVADLTSSSTSSSSSIVHNKNNNSHNNIQQHHGNLRFQHASHLLATSLVAIGDLVSDLEVSTAAMDNAPESKPTAPSPPATVSRPVTTLPPKPTPSKLPFDPATFFTLPSQSPQPAASSLVDEPMSSTPTNPRSSIPASTSGVVDEKRERRVVKLRQHLLETELPSILSTVNEQLDGVRESLDHERNQAVLVEVARRGAARQRLQRLSKLEAERKMLEKEIAVARAECATINKRVENSLAESQRRRNGVFERFTKWDLHRRTLSHLIHHQEITERALERLSTDMTLGMVAPSPRIANIPATTSAAAGATDDATRSLPLVNDSFNLSDASHALLFGAPSGKRHDRIIVGSVELLQRLWERWEALAASVPSYEVKEVRSAAQPSTPTSSSAAAPVLGDVDLKGDNVSKQPTPRQRSIRTPKHVDDDDERFMREQQQIAAKRVQQQRGRAPPSTPAIFPESFDQQIPHSYYASSSHDTARRHFDAAVQENDDYTLHYPPQHQRLDGSFLDSPTTNSTPPPSQSVGVSSMGRERPPPRMQDYLTPAMMSETPQSLKQLAARRADVHARLYPGR</sequence>
<dbReference type="VEuPathDB" id="TriTrypDB:BSAL_15400"/>
<protein>
    <submittedName>
        <fullName evidence="3">Uncharacterized protein</fullName>
    </submittedName>
</protein>
<feature type="compositionally biased region" description="Low complexity" evidence="2">
    <location>
        <begin position="66"/>
        <end position="84"/>
    </location>
</feature>
<name>A0A0S4JDS0_BODSA</name>
<feature type="compositionally biased region" description="Polar residues" evidence="2">
    <location>
        <begin position="181"/>
        <end position="198"/>
    </location>
</feature>
<accession>A0A0S4JDS0</accession>
<keyword evidence="4" id="KW-1185">Reference proteome</keyword>
<evidence type="ECO:0000313" key="3">
    <source>
        <dbReference type="EMBL" id="CUG88434.1"/>
    </source>
</evidence>
<feature type="region of interest" description="Disordered" evidence="2">
    <location>
        <begin position="122"/>
        <end position="204"/>
    </location>
</feature>
<feature type="compositionally biased region" description="Low complexity" evidence="2">
    <location>
        <begin position="433"/>
        <end position="448"/>
    </location>
</feature>
<feature type="compositionally biased region" description="Low complexity" evidence="2">
    <location>
        <begin position="165"/>
        <end position="175"/>
    </location>
</feature>
<evidence type="ECO:0000256" key="2">
    <source>
        <dbReference type="SAM" id="MobiDB-lite"/>
    </source>
</evidence>
<dbReference type="AlphaFoldDB" id="A0A0S4JDS0"/>
<organism evidence="3 4">
    <name type="scientific">Bodo saltans</name>
    <name type="common">Flagellated protozoan</name>
    <dbReference type="NCBI Taxonomy" id="75058"/>
    <lineage>
        <taxon>Eukaryota</taxon>
        <taxon>Discoba</taxon>
        <taxon>Euglenozoa</taxon>
        <taxon>Kinetoplastea</taxon>
        <taxon>Metakinetoplastina</taxon>
        <taxon>Eubodonida</taxon>
        <taxon>Bodonidae</taxon>
        <taxon>Bodo</taxon>
    </lineage>
</organism>
<gene>
    <name evidence="3" type="ORF">BSAL_15400</name>
</gene>
<feature type="region of interest" description="Disordered" evidence="2">
    <location>
        <begin position="552"/>
        <end position="612"/>
    </location>
</feature>
<evidence type="ECO:0000313" key="4">
    <source>
        <dbReference type="Proteomes" id="UP000051952"/>
    </source>
</evidence>
<feature type="region of interest" description="Disordered" evidence="2">
    <location>
        <begin position="66"/>
        <end position="85"/>
    </location>
</feature>
<reference evidence="4" key="1">
    <citation type="submission" date="2015-09" db="EMBL/GenBank/DDBJ databases">
        <authorList>
            <consortium name="Pathogen Informatics"/>
        </authorList>
    </citation>
    <scope>NUCLEOTIDE SEQUENCE [LARGE SCALE GENOMIC DNA]</scope>
    <source>
        <strain evidence="4">Lake Konstanz</strain>
    </source>
</reference>
<dbReference type="Proteomes" id="UP000051952">
    <property type="component" value="Unassembled WGS sequence"/>
</dbReference>
<feature type="coiled-coil region" evidence="1">
    <location>
        <begin position="256"/>
        <end position="290"/>
    </location>
</feature>